<comment type="caution">
    <text evidence="2">The sequence shown here is derived from an EMBL/GenBank/DDBJ whole genome shotgun (WGS) entry which is preliminary data.</text>
</comment>
<evidence type="ECO:0000256" key="1">
    <source>
        <dbReference type="SAM" id="MobiDB-lite"/>
    </source>
</evidence>
<dbReference type="EMBL" id="RHFK02000002">
    <property type="protein sequence ID" value="TWW79206.1"/>
    <property type="molecule type" value="Genomic_DNA"/>
</dbReference>
<name>A0A5C6PJT8_9TELE</name>
<gene>
    <name evidence="2" type="ORF">D4764_10G0002360</name>
</gene>
<organism evidence="2 3">
    <name type="scientific">Takifugu flavidus</name>
    <name type="common">sansaifugu</name>
    <dbReference type="NCBI Taxonomy" id="433684"/>
    <lineage>
        <taxon>Eukaryota</taxon>
        <taxon>Metazoa</taxon>
        <taxon>Chordata</taxon>
        <taxon>Craniata</taxon>
        <taxon>Vertebrata</taxon>
        <taxon>Euteleostomi</taxon>
        <taxon>Actinopterygii</taxon>
        <taxon>Neopterygii</taxon>
        <taxon>Teleostei</taxon>
        <taxon>Neoteleostei</taxon>
        <taxon>Acanthomorphata</taxon>
        <taxon>Eupercaria</taxon>
        <taxon>Tetraodontiformes</taxon>
        <taxon>Tetradontoidea</taxon>
        <taxon>Tetraodontidae</taxon>
        <taxon>Takifugu</taxon>
    </lineage>
</organism>
<protein>
    <submittedName>
        <fullName evidence="2">Uncharacterized protein</fullName>
    </submittedName>
</protein>
<dbReference type="AlphaFoldDB" id="A0A5C6PJT8"/>
<reference evidence="2 3" key="1">
    <citation type="submission" date="2019-04" db="EMBL/GenBank/DDBJ databases">
        <title>Chromosome genome assembly for Takifugu flavidus.</title>
        <authorList>
            <person name="Xiao S."/>
        </authorList>
    </citation>
    <scope>NUCLEOTIDE SEQUENCE [LARGE SCALE GENOMIC DNA]</scope>
    <source>
        <strain evidence="2">HTHZ2018</strain>
        <tissue evidence="2">Muscle</tissue>
    </source>
</reference>
<evidence type="ECO:0000313" key="3">
    <source>
        <dbReference type="Proteomes" id="UP000324091"/>
    </source>
</evidence>
<keyword evidence="3" id="KW-1185">Reference proteome</keyword>
<dbReference type="Proteomes" id="UP000324091">
    <property type="component" value="Chromosome 10"/>
</dbReference>
<feature type="region of interest" description="Disordered" evidence="1">
    <location>
        <begin position="75"/>
        <end position="94"/>
    </location>
</feature>
<feature type="region of interest" description="Disordered" evidence="1">
    <location>
        <begin position="26"/>
        <end position="45"/>
    </location>
</feature>
<feature type="compositionally biased region" description="Basic and acidic residues" evidence="1">
    <location>
        <begin position="75"/>
        <end position="85"/>
    </location>
</feature>
<sequence>MRQKTDESFEDYSMRMKDVFRKNSGIPYAEEPEAEAGGVGVGEAEGEEEAIPVKMISVIIVKIMDTGNVIAERNNVTRDTKEDSSKVLIHPSND</sequence>
<evidence type="ECO:0000313" key="2">
    <source>
        <dbReference type="EMBL" id="TWW79206.1"/>
    </source>
</evidence>
<proteinExistence type="predicted"/>
<accession>A0A5C6PJT8</accession>